<evidence type="ECO:0000313" key="3">
    <source>
        <dbReference type="EMBL" id="MCE0743894.1"/>
    </source>
</evidence>
<dbReference type="PROSITE" id="PS50404">
    <property type="entry name" value="GST_NTER"/>
    <property type="match status" value="1"/>
</dbReference>
<evidence type="ECO:0000259" key="1">
    <source>
        <dbReference type="PROSITE" id="PS50404"/>
    </source>
</evidence>
<dbReference type="Pfam" id="PF14497">
    <property type="entry name" value="GST_C_3"/>
    <property type="match status" value="1"/>
</dbReference>
<dbReference type="Gene3D" id="3.40.30.10">
    <property type="entry name" value="Glutaredoxin"/>
    <property type="match status" value="1"/>
</dbReference>
<dbReference type="PANTHER" id="PTHR44051">
    <property type="entry name" value="GLUTATHIONE S-TRANSFERASE-RELATED"/>
    <property type="match status" value="1"/>
</dbReference>
<dbReference type="PANTHER" id="PTHR44051:SF8">
    <property type="entry name" value="GLUTATHIONE S-TRANSFERASE GSTA"/>
    <property type="match status" value="1"/>
</dbReference>
<dbReference type="SFLD" id="SFLDS00019">
    <property type="entry name" value="Glutathione_Transferase_(cytos"/>
    <property type="match status" value="1"/>
</dbReference>
<dbReference type="SFLD" id="SFLDG00358">
    <property type="entry name" value="Main_(cytGST)"/>
    <property type="match status" value="1"/>
</dbReference>
<dbReference type="SUPFAM" id="SSF52833">
    <property type="entry name" value="Thioredoxin-like"/>
    <property type="match status" value="1"/>
</dbReference>
<protein>
    <submittedName>
        <fullName evidence="3">Glutathione S-transferase family protein</fullName>
    </submittedName>
</protein>
<dbReference type="Pfam" id="PF02798">
    <property type="entry name" value="GST_N"/>
    <property type="match status" value="1"/>
</dbReference>
<dbReference type="CDD" id="cd03188">
    <property type="entry name" value="GST_C_Beta"/>
    <property type="match status" value="1"/>
</dbReference>
<dbReference type="EMBL" id="JAJSOJ010000024">
    <property type="protein sequence ID" value="MCE0743894.1"/>
    <property type="molecule type" value="Genomic_DNA"/>
</dbReference>
<accession>A0ABS8VUM0</accession>
<sequence length="230" mass="26026">MSFTLYYARQSCALSVHLALEEFEVPYKATLIKLRSGEHQTPWFTQLNPAQRVPVFVTDRGVITETPAILCYIQLYVHARTGGSAIDDYEICQINSLNSWLASTMHVAHAHRVRGERWASDPAAIDEMSRHAVTNMEKCCAFIERHYVKEKFAIGDVYTVCDPYLFAMIFYAMNDGVELNNYPHLVSYWNRIASRPATRRILSLHKISLDILPDAGGKNISGPMGDSGHE</sequence>
<evidence type="ECO:0000313" key="4">
    <source>
        <dbReference type="Proteomes" id="UP001521074"/>
    </source>
</evidence>
<evidence type="ECO:0000259" key="2">
    <source>
        <dbReference type="PROSITE" id="PS50405"/>
    </source>
</evidence>
<reference evidence="3 4" key="1">
    <citation type="submission" date="2021-12" db="EMBL/GenBank/DDBJ databases">
        <title>Genome sequence of Acetobacter sicerae DmPark20a_162.</title>
        <authorList>
            <person name="Chaston J.M."/>
        </authorList>
    </citation>
    <scope>NUCLEOTIDE SEQUENCE [LARGE SCALE GENOMIC DNA]</scope>
    <source>
        <strain evidence="3 4">DmPark20a_162</strain>
    </source>
</reference>
<dbReference type="InterPro" id="IPR004046">
    <property type="entry name" value="GST_C"/>
</dbReference>
<keyword evidence="4" id="KW-1185">Reference proteome</keyword>
<comment type="caution">
    <text evidence="3">The sequence shown here is derived from an EMBL/GenBank/DDBJ whole genome shotgun (WGS) entry which is preliminary data.</text>
</comment>
<dbReference type="PROSITE" id="PS50405">
    <property type="entry name" value="GST_CTER"/>
    <property type="match status" value="1"/>
</dbReference>
<dbReference type="InterPro" id="IPR036282">
    <property type="entry name" value="Glutathione-S-Trfase_C_sf"/>
</dbReference>
<dbReference type="InterPro" id="IPR040079">
    <property type="entry name" value="Glutathione_S-Trfase"/>
</dbReference>
<proteinExistence type="predicted"/>
<feature type="domain" description="GST N-terminal" evidence="1">
    <location>
        <begin position="1"/>
        <end position="81"/>
    </location>
</feature>
<organism evidence="3 4">
    <name type="scientific">Acetobacter sicerae</name>
    <dbReference type="NCBI Taxonomy" id="85325"/>
    <lineage>
        <taxon>Bacteria</taxon>
        <taxon>Pseudomonadati</taxon>
        <taxon>Pseudomonadota</taxon>
        <taxon>Alphaproteobacteria</taxon>
        <taxon>Acetobacterales</taxon>
        <taxon>Acetobacteraceae</taxon>
        <taxon>Acetobacter</taxon>
    </lineage>
</organism>
<dbReference type="CDD" id="cd03057">
    <property type="entry name" value="GST_N_Beta"/>
    <property type="match status" value="1"/>
</dbReference>
<dbReference type="Gene3D" id="1.20.1050.10">
    <property type="match status" value="1"/>
</dbReference>
<dbReference type="SUPFAM" id="SSF47616">
    <property type="entry name" value="GST C-terminal domain-like"/>
    <property type="match status" value="1"/>
</dbReference>
<gene>
    <name evidence="3" type="ORF">LWC05_08335</name>
</gene>
<dbReference type="RefSeq" id="WP_187668587.1">
    <property type="nucleotide sequence ID" value="NZ_JAJSOJ010000024.1"/>
</dbReference>
<dbReference type="InterPro" id="IPR004045">
    <property type="entry name" value="Glutathione_S-Trfase_N"/>
</dbReference>
<dbReference type="Proteomes" id="UP001521074">
    <property type="component" value="Unassembled WGS sequence"/>
</dbReference>
<name>A0ABS8VUM0_9PROT</name>
<feature type="domain" description="GST C-terminal" evidence="2">
    <location>
        <begin position="87"/>
        <end position="217"/>
    </location>
</feature>
<dbReference type="InterPro" id="IPR036249">
    <property type="entry name" value="Thioredoxin-like_sf"/>
</dbReference>
<dbReference type="InterPro" id="IPR010987">
    <property type="entry name" value="Glutathione-S-Trfase_C-like"/>
</dbReference>